<organism evidence="2 3">
    <name type="scientific">Saliterribacillus persicus</name>
    <dbReference type="NCBI Taxonomy" id="930114"/>
    <lineage>
        <taxon>Bacteria</taxon>
        <taxon>Bacillati</taxon>
        <taxon>Bacillota</taxon>
        <taxon>Bacilli</taxon>
        <taxon>Bacillales</taxon>
        <taxon>Bacillaceae</taxon>
        <taxon>Saliterribacillus</taxon>
    </lineage>
</organism>
<keyword evidence="1" id="KW-0472">Membrane</keyword>
<feature type="transmembrane region" description="Helical" evidence="1">
    <location>
        <begin position="6"/>
        <end position="26"/>
    </location>
</feature>
<keyword evidence="3" id="KW-1185">Reference proteome</keyword>
<dbReference type="OrthoDB" id="2375554at2"/>
<dbReference type="InterPro" id="IPR014245">
    <property type="entry name" value="Spore_III_AF"/>
</dbReference>
<proteinExistence type="predicted"/>
<protein>
    <submittedName>
        <fullName evidence="2">Stage III sporulation protein AF</fullName>
    </submittedName>
</protein>
<gene>
    <name evidence="2" type="ORF">DFR57_111139</name>
</gene>
<comment type="caution">
    <text evidence="2">The sequence shown here is derived from an EMBL/GenBank/DDBJ whole genome shotgun (WGS) entry which is preliminary data.</text>
</comment>
<name>A0A368XHB3_9BACI</name>
<accession>A0A368XHB3</accession>
<dbReference type="RefSeq" id="WP_114353689.1">
    <property type="nucleotide sequence ID" value="NZ_QPJJ01000011.1"/>
</dbReference>
<evidence type="ECO:0000313" key="2">
    <source>
        <dbReference type="EMBL" id="RCW65404.1"/>
    </source>
</evidence>
<evidence type="ECO:0000313" key="3">
    <source>
        <dbReference type="Proteomes" id="UP000252585"/>
    </source>
</evidence>
<evidence type="ECO:0000256" key="1">
    <source>
        <dbReference type="SAM" id="Phobius"/>
    </source>
</evidence>
<dbReference type="Pfam" id="PF09581">
    <property type="entry name" value="Spore_III_AF"/>
    <property type="match status" value="1"/>
</dbReference>
<dbReference type="Proteomes" id="UP000252585">
    <property type="component" value="Unassembled WGS sequence"/>
</dbReference>
<sequence length="210" mass="24579">MQYLSNWILDIVMFIILAILIDLLLPNSKMKKYVQFVLGIILIVIFLTPLFKVFDIDVSTAVTSSIDEIMFEINKESSLIQIENKKSEIEKAHHAYVLKEMVVHMNESVEEGLKDEYMLQIEDMNIETKKDAPLSEESIEKITIILISYQNETINDIPEVDININNSNLDKREKEPKHAEEIKEYLASQWEIEKEILELRWKEDESVSNF</sequence>
<feature type="transmembrane region" description="Helical" evidence="1">
    <location>
        <begin position="33"/>
        <end position="51"/>
    </location>
</feature>
<keyword evidence="1" id="KW-0812">Transmembrane</keyword>
<dbReference type="NCBIfam" id="TIGR02896">
    <property type="entry name" value="spore_III_AF"/>
    <property type="match status" value="1"/>
</dbReference>
<dbReference type="EMBL" id="QPJJ01000011">
    <property type="protein sequence ID" value="RCW65404.1"/>
    <property type="molecule type" value="Genomic_DNA"/>
</dbReference>
<dbReference type="AlphaFoldDB" id="A0A368XHB3"/>
<keyword evidence="1" id="KW-1133">Transmembrane helix</keyword>
<reference evidence="2 3" key="1">
    <citation type="submission" date="2018-07" db="EMBL/GenBank/DDBJ databases">
        <title>Genomic Encyclopedia of Type Strains, Phase IV (KMG-IV): sequencing the most valuable type-strain genomes for metagenomic binning, comparative biology and taxonomic classification.</title>
        <authorList>
            <person name="Goeker M."/>
        </authorList>
    </citation>
    <scope>NUCLEOTIDE SEQUENCE [LARGE SCALE GENOMIC DNA]</scope>
    <source>
        <strain evidence="2 3">DSM 27696</strain>
    </source>
</reference>